<evidence type="ECO:0000256" key="1">
    <source>
        <dbReference type="SAM" id="MobiDB-lite"/>
    </source>
</evidence>
<evidence type="ECO:0000313" key="3">
    <source>
        <dbReference type="Proteomes" id="UP000247233"/>
    </source>
</evidence>
<name>A0A317WPI2_9EURO</name>
<dbReference type="RefSeq" id="XP_025400752.1">
    <property type="nucleotide sequence ID" value="XM_025542945.1"/>
</dbReference>
<comment type="caution">
    <text evidence="2">The sequence shown here is derived from an EMBL/GenBank/DDBJ whole genome shotgun (WGS) entry which is preliminary data.</text>
</comment>
<dbReference type="GeneID" id="37065182"/>
<reference evidence="2 3" key="1">
    <citation type="submission" date="2016-12" db="EMBL/GenBank/DDBJ databases">
        <title>The genomes of Aspergillus section Nigri reveals drivers in fungal speciation.</title>
        <authorList>
            <consortium name="DOE Joint Genome Institute"/>
            <person name="Vesth T.C."/>
            <person name="Nybo J."/>
            <person name="Theobald S."/>
            <person name="Brandl J."/>
            <person name="Frisvad J.C."/>
            <person name="Nielsen K.F."/>
            <person name="Lyhne E.K."/>
            <person name="Kogle M.E."/>
            <person name="Kuo A."/>
            <person name="Riley R."/>
            <person name="Clum A."/>
            <person name="Nolan M."/>
            <person name="Lipzen A."/>
            <person name="Salamov A."/>
            <person name="Henrissat B."/>
            <person name="Wiebenga A."/>
            <person name="De Vries R.P."/>
            <person name="Grigoriev I.V."/>
            <person name="Mortensen U.H."/>
            <person name="Andersen M.R."/>
            <person name="Baker S.E."/>
        </authorList>
    </citation>
    <scope>NUCLEOTIDE SEQUENCE [LARGE SCALE GENOMIC DNA]</scope>
    <source>
        <strain evidence="2 3">CBS 117.55</strain>
    </source>
</reference>
<dbReference type="AlphaFoldDB" id="A0A317WPI2"/>
<organism evidence="2 3">
    <name type="scientific">Aspergillus heteromorphus CBS 117.55</name>
    <dbReference type="NCBI Taxonomy" id="1448321"/>
    <lineage>
        <taxon>Eukaryota</taxon>
        <taxon>Fungi</taxon>
        <taxon>Dikarya</taxon>
        <taxon>Ascomycota</taxon>
        <taxon>Pezizomycotina</taxon>
        <taxon>Eurotiomycetes</taxon>
        <taxon>Eurotiomycetidae</taxon>
        <taxon>Eurotiales</taxon>
        <taxon>Aspergillaceae</taxon>
        <taxon>Aspergillus</taxon>
        <taxon>Aspergillus subgen. Circumdati</taxon>
    </lineage>
</organism>
<gene>
    <name evidence="2" type="ORF">BO70DRAFT_361015</name>
</gene>
<sequence length="181" mass="20005">MRTAERAEQLRWWTAGGGGVPEAKARRGRFGVGGGRERAVDADVRWCRDGRYWWSLQGSEEETAMTCISQGRIPCFPGACLTRWLSGLVPLGSALWMERIFSRKGKRRVRGDRSRGCLTEESEESEESERAGNPDNIKFGPSGPPLESGWPTGRACLSFDVTAVMHGDAEANEICKAREAI</sequence>
<evidence type="ECO:0000313" key="2">
    <source>
        <dbReference type="EMBL" id="PWY86200.1"/>
    </source>
</evidence>
<accession>A0A317WPI2</accession>
<feature type="region of interest" description="Disordered" evidence="1">
    <location>
        <begin position="112"/>
        <end position="147"/>
    </location>
</feature>
<dbReference type="Proteomes" id="UP000247233">
    <property type="component" value="Unassembled WGS sequence"/>
</dbReference>
<protein>
    <submittedName>
        <fullName evidence="2">Uncharacterized protein</fullName>
    </submittedName>
</protein>
<dbReference type="VEuPathDB" id="FungiDB:BO70DRAFT_361015"/>
<dbReference type="EMBL" id="MSFL01000008">
    <property type="protein sequence ID" value="PWY86200.1"/>
    <property type="molecule type" value="Genomic_DNA"/>
</dbReference>
<proteinExistence type="predicted"/>
<keyword evidence="3" id="KW-1185">Reference proteome</keyword>